<comment type="subcellular location">
    <subcellularLocation>
        <location evidence="1">Nucleus</location>
    </subcellularLocation>
</comment>
<feature type="domain" description="C2H2-type" evidence="9">
    <location>
        <begin position="112"/>
        <end position="139"/>
    </location>
</feature>
<reference evidence="10 11" key="1">
    <citation type="journal article" date="2023" name="Insect Mol. Biol.">
        <title>Genome sequencing provides insights into the evolution of gene families encoding plant cell wall-degrading enzymes in longhorned beetles.</title>
        <authorList>
            <person name="Shin N.R."/>
            <person name="Okamura Y."/>
            <person name="Kirsch R."/>
            <person name="Pauchet Y."/>
        </authorList>
    </citation>
    <scope>NUCLEOTIDE SEQUENCE [LARGE SCALE GENOMIC DNA]</scope>
    <source>
        <strain evidence="10">EAD_L_NR</strain>
    </source>
</reference>
<evidence type="ECO:0000256" key="2">
    <source>
        <dbReference type="ARBA" id="ARBA00022723"/>
    </source>
</evidence>
<evidence type="ECO:0000256" key="8">
    <source>
        <dbReference type="PROSITE-ProRule" id="PRU00042"/>
    </source>
</evidence>
<evidence type="ECO:0000313" key="11">
    <source>
        <dbReference type="Proteomes" id="UP001159042"/>
    </source>
</evidence>
<dbReference type="GO" id="GO:0005634">
    <property type="term" value="C:nucleus"/>
    <property type="evidence" value="ECO:0007669"/>
    <property type="project" value="UniProtKB-SubCell"/>
</dbReference>
<dbReference type="InterPro" id="IPR051061">
    <property type="entry name" value="Zinc_finger_trans_reg"/>
</dbReference>
<dbReference type="SMART" id="SM00355">
    <property type="entry name" value="ZnF_C2H2"/>
    <property type="match status" value="4"/>
</dbReference>
<evidence type="ECO:0000256" key="6">
    <source>
        <dbReference type="ARBA" id="ARBA00023163"/>
    </source>
</evidence>
<evidence type="ECO:0000256" key="1">
    <source>
        <dbReference type="ARBA" id="ARBA00004123"/>
    </source>
</evidence>
<proteinExistence type="predicted"/>
<comment type="caution">
    <text evidence="10">The sequence shown here is derived from an EMBL/GenBank/DDBJ whole genome shotgun (WGS) entry which is preliminary data.</text>
</comment>
<dbReference type="PANTHER" id="PTHR46179:SF13">
    <property type="entry name" value="C2H2-TYPE DOMAIN-CONTAINING PROTEIN"/>
    <property type="match status" value="1"/>
</dbReference>
<keyword evidence="3 8" id="KW-0863">Zinc-finger</keyword>
<dbReference type="Proteomes" id="UP001159042">
    <property type="component" value="Unassembled WGS sequence"/>
</dbReference>
<dbReference type="GO" id="GO:0008270">
    <property type="term" value="F:zinc ion binding"/>
    <property type="evidence" value="ECO:0007669"/>
    <property type="project" value="UniProtKB-KW"/>
</dbReference>
<dbReference type="SUPFAM" id="SSF57667">
    <property type="entry name" value="beta-beta-alpha zinc fingers"/>
    <property type="match status" value="1"/>
</dbReference>
<dbReference type="Gene3D" id="3.30.160.60">
    <property type="entry name" value="Classic Zinc Finger"/>
    <property type="match status" value="2"/>
</dbReference>
<dbReference type="InterPro" id="IPR013087">
    <property type="entry name" value="Znf_C2H2_type"/>
</dbReference>
<organism evidence="10 11">
    <name type="scientific">Exocentrus adspersus</name>
    <dbReference type="NCBI Taxonomy" id="1586481"/>
    <lineage>
        <taxon>Eukaryota</taxon>
        <taxon>Metazoa</taxon>
        <taxon>Ecdysozoa</taxon>
        <taxon>Arthropoda</taxon>
        <taxon>Hexapoda</taxon>
        <taxon>Insecta</taxon>
        <taxon>Pterygota</taxon>
        <taxon>Neoptera</taxon>
        <taxon>Endopterygota</taxon>
        <taxon>Coleoptera</taxon>
        <taxon>Polyphaga</taxon>
        <taxon>Cucujiformia</taxon>
        <taxon>Chrysomeloidea</taxon>
        <taxon>Cerambycidae</taxon>
        <taxon>Lamiinae</taxon>
        <taxon>Acanthocinini</taxon>
        <taxon>Exocentrus</taxon>
    </lineage>
</organism>
<gene>
    <name evidence="10" type="ORF">NQ315_001080</name>
</gene>
<dbReference type="AlphaFoldDB" id="A0AAV8WED7"/>
<evidence type="ECO:0000259" key="9">
    <source>
        <dbReference type="PROSITE" id="PS50157"/>
    </source>
</evidence>
<keyword evidence="7" id="KW-0539">Nucleus</keyword>
<dbReference type="PANTHER" id="PTHR46179">
    <property type="entry name" value="ZINC FINGER PROTEIN"/>
    <property type="match status" value="1"/>
</dbReference>
<keyword evidence="2" id="KW-0479">Metal-binding</keyword>
<keyword evidence="11" id="KW-1185">Reference proteome</keyword>
<dbReference type="GO" id="GO:0006357">
    <property type="term" value="P:regulation of transcription by RNA polymerase II"/>
    <property type="evidence" value="ECO:0007669"/>
    <property type="project" value="TreeGrafter"/>
</dbReference>
<protein>
    <recommendedName>
        <fullName evidence="9">C2H2-type domain-containing protein</fullName>
    </recommendedName>
</protein>
<accession>A0AAV8WED7</accession>
<keyword evidence="4" id="KW-0862">Zinc</keyword>
<keyword evidence="5" id="KW-0805">Transcription regulation</keyword>
<sequence>MDSVSSDLGFSSGTTTVFEKSLILTPSAFLTDRNYQFGCPTCGRRYKYKGNLMRHQKYECNQAPQFVCRVEGCSYSSKVKGNLERHFKYKHAAGALIKFEGRMKLLDSLSLYTCERCCRVYRHKASLGKHLKFECGKQPHFACHFPGCGFITKLKGNLDKHTRRHLTRLEHE</sequence>
<feature type="domain" description="C2H2-type" evidence="9">
    <location>
        <begin position="37"/>
        <end position="64"/>
    </location>
</feature>
<evidence type="ECO:0000256" key="7">
    <source>
        <dbReference type="ARBA" id="ARBA00023242"/>
    </source>
</evidence>
<evidence type="ECO:0000256" key="4">
    <source>
        <dbReference type="ARBA" id="ARBA00022833"/>
    </source>
</evidence>
<dbReference type="PROSITE" id="PS50157">
    <property type="entry name" value="ZINC_FINGER_C2H2_2"/>
    <property type="match status" value="2"/>
</dbReference>
<dbReference type="Pfam" id="PF00096">
    <property type="entry name" value="zf-C2H2"/>
    <property type="match status" value="1"/>
</dbReference>
<name>A0AAV8WED7_9CUCU</name>
<dbReference type="InterPro" id="IPR036236">
    <property type="entry name" value="Znf_C2H2_sf"/>
</dbReference>
<keyword evidence="6" id="KW-0804">Transcription</keyword>
<evidence type="ECO:0000313" key="10">
    <source>
        <dbReference type="EMBL" id="KAJ8924923.1"/>
    </source>
</evidence>
<dbReference type="EMBL" id="JANEYG010000002">
    <property type="protein sequence ID" value="KAJ8924923.1"/>
    <property type="molecule type" value="Genomic_DNA"/>
</dbReference>
<evidence type="ECO:0000256" key="5">
    <source>
        <dbReference type="ARBA" id="ARBA00023015"/>
    </source>
</evidence>
<evidence type="ECO:0000256" key="3">
    <source>
        <dbReference type="ARBA" id="ARBA00022771"/>
    </source>
</evidence>